<evidence type="ECO:0000313" key="1">
    <source>
        <dbReference type="EMBL" id="EHG98360.1"/>
    </source>
</evidence>
<dbReference type="EMBL" id="AFFY01000098">
    <property type="protein sequence ID" value="EHG98360.1"/>
    <property type="molecule type" value="Genomic_DNA"/>
</dbReference>
<dbReference type="Proteomes" id="UP000003598">
    <property type="component" value="Unassembled WGS sequence"/>
</dbReference>
<name>G5SWX9_9BACT</name>
<comment type="caution">
    <text evidence="1">The sequence shown here is derived from an EMBL/GenBank/DDBJ whole genome shotgun (WGS) entry which is preliminary data.</text>
</comment>
<sequence length="57" mass="6735">MQFRICAHFFTLSSTSLTSYFCIFVTPQAHFPRFSFENETIVTFRATKSTFNIRQTE</sequence>
<evidence type="ECO:0000313" key="2">
    <source>
        <dbReference type="Proteomes" id="UP000003598"/>
    </source>
</evidence>
<keyword evidence="2" id="KW-1185">Reference proteome</keyword>
<protein>
    <submittedName>
        <fullName evidence="1">Uncharacterized protein</fullName>
    </submittedName>
</protein>
<gene>
    <name evidence="1" type="ORF">HMPREF9441_03907</name>
</gene>
<proteinExistence type="predicted"/>
<dbReference type="STRING" id="762968.HMPREF9441_03907"/>
<dbReference type="AlphaFoldDB" id="G5SWX9"/>
<reference evidence="1 2" key="1">
    <citation type="submission" date="2011-03" db="EMBL/GenBank/DDBJ databases">
        <authorList>
            <person name="Weinstock G."/>
            <person name="Sodergren E."/>
            <person name="Clifton S."/>
            <person name="Fulton L."/>
            <person name="Fulton B."/>
            <person name="Courtney L."/>
            <person name="Fronick C."/>
            <person name="Harrison M."/>
            <person name="Strong C."/>
            <person name="Farmer C."/>
            <person name="Delahaunty K."/>
            <person name="Markovic C."/>
            <person name="Hall O."/>
            <person name="Minx P."/>
            <person name="Tomlinson C."/>
            <person name="Mitreva M."/>
            <person name="Hou S."/>
            <person name="Chen J."/>
            <person name="Wollam A."/>
            <person name="Pepin K.H."/>
            <person name="Johnson M."/>
            <person name="Bhonagiri V."/>
            <person name="Zhang X."/>
            <person name="Suruliraj S."/>
            <person name="Warren W."/>
            <person name="Chinwalla A."/>
            <person name="Mardis E.R."/>
            <person name="Wilson R.K."/>
        </authorList>
    </citation>
    <scope>NUCLEOTIDE SEQUENCE [LARGE SCALE GENOMIC DNA]</scope>
    <source>
        <strain evidence="1 2">YIT 11840</strain>
    </source>
</reference>
<organism evidence="1 2">
    <name type="scientific">Paraprevotella clara YIT 11840</name>
    <dbReference type="NCBI Taxonomy" id="762968"/>
    <lineage>
        <taxon>Bacteria</taxon>
        <taxon>Pseudomonadati</taxon>
        <taxon>Bacteroidota</taxon>
        <taxon>Bacteroidia</taxon>
        <taxon>Bacteroidales</taxon>
        <taxon>Prevotellaceae</taxon>
        <taxon>Paraprevotella</taxon>
    </lineage>
</organism>
<accession>G5SWX9</accession>
<dbReference type="HOGENOM" id="CLU_2992529_0_0_10"/>